<dbReference type="PROSITE" id="PS50893">
    <property type="entry name" value="ABC_TRANSPORTER_2"/>
    <property type="match status" value="1"/>
</dbReference>
<evidence type="ECO:0000313" key="13">
    <source>
        <dbReference type="EMBL" id="KAK1651098.1"/>
    </source>
</evidence>
<evidence type="ECO:0000256" key="2">
    <source>
        <dbReference type="ARBA" id="ARBA00022448"/>
    </source>
</evidence>
<proteinExistence type="predicted"/>
<feature type="transmembrane region" description="Helical" evidence="11">
    <location>
        <begin position="557"/>
        <end position="579"/>
    </location>
</feature>
<feature type="transmembrane region" description="Helical" evidence="11">
    <location>
        <begin position="495"/>
        <end position="523"/>
    </location>
</feature>
<keyword evidence="2" id="KW-0813">Transport</keyword>
<keyword evidence="3 11" id="KW-0812">Transmembrane</keyword>
<feature type="transmembrane region" description="Helical" evidence="11">
    <location>
        <begin position="421"/>
        <end position="440"/>
    </location>
</feature>
<evidence type="ECO:0000313" key="14">
    <source>
        <dbReference type="Proteomes" id="UP001231189"/>
    </source>
</evidence>
<evidence type="ECO:0000256" key="10">
    <source>
        <dbReference type="ARBA" id="ARBA00076780"/>
    </source>
</evidence>
<keyword evidence="14" id="KW-1185">Reference proteome</keyword>
<comment type="caution">
    <text evidence="13">The sequence shown here is derived from an EMBL/GenBank/DDBJ whole genome shotgun (WGS) entry which is preliminary data.</text>
</comment>
<evidence type="ECO:0000256" key="5">
    <source>
        <dbReference type="ARBA" id="ARBA00022840"/>
    </source>
</evidence>
<feature type="domain" description="ABC transporter" evidence="12">
    <location>
        <begin position="42"/>
        <end position="301"/>
    </location>
</feature>
<dbReference type="SMART" id="SM00382">
    <property type="entry name" value="AAA"/>
    <property type="match status" value="1"/>
</dbReference>
<dbReference type="GO" id="GO:0016020">
    <property type="term" value="C:membrane"/>
    <property type="evidence" value="ECO:0007669"/>
    <property type="project" value="UniProtKB-SubCell"/>
</dbReference>
<gene>
    <name evidence="13" type="ORF">QYE76_068903</name>
</gene>
<dbReference type="AlphaFoldDB" id="A0AAD8SGD4"/>
<feature type="transmembrane region" description="Helical" evidence="11">
    <location>
        <begin position="452"/>
        <end position="474"/>
    </location>
</feature>
<dbReference type="Gene3D" id="3.40.50.300">
    <property type="entry name" value="P-loop containing nucleotide triphosphate hydrolases"/>
    <property type="match status" value="1"/>
</dbReference>
<dbReference type="SUPFAM" id="SSF52540">
    <property type="entry name" value="P-loop containing nucleoside triphosphate hydrolases"/>
    <property type="match status" value="1"/>
</dbReference>
<organism evidence="13 14">
    <name type="scientific">Lolium multiflorum</name>
    <name type="common">Italian ryegrass</name>
    <name type="synonym">Lolium perenne subsp. multiflorum</name>
    <dbReference type="NCBI Taxonomy" id="4521"/>
    <lineage>
        <taxon>Eukaryota</taxon>
        <taxon>Viridiplantae</taxon>
        <taxon>Streptophyta</taxon>
        <taxon>Embryophyta</taxon>
        <taxon>Tracheophyta</taxon>
        <taxon>Spermatophyta</taxon>
        <taxon>Magnoliopsida</taxon>
        <taxon>Liliopsida</taxon>
        <taxon>Poales</taxon>
        <taxon>Poaceae</taxon>
        <taxon>BOP clade</taxon>
        <taxon>Pooideae</taxon>
        <taxon>Poodae</taxon>
        <taxon>Poeae</taxon>
        <taxon>Poeae Chloroplast Group 2 (Poeae type)</taxon>
        <taxon>Loliodinae</taxon>
        <taxon>Loliinae</taxon>
        <taxon>Lolium</taxon>
    </lineage>
</organism>
<reference evidence="13" key="1">
    <citation type="submission" date="2023-07" db="EMBL/GenBank/DDBJ databases">
        <title>A chromosome-level genome assembly of Lolium multiflorum.</title>
        <authorList>
            <person name="Chen Y."/>
            <person name="Copetti D."/>
            <person name="Kolliker R."/>
            <person name="Studer B."/>
        </authorList>
    </citation>
    <scope>NUCLEOTIDE SEQUENCE</scope>
    <source>
        <strain evidence="13">02402/16</strain>
        <tissue evidence="13">Leaf</tissue>
    </source>
</reference>
<accession>A0AAD8SGD4</accession>
<comment type="function">
    <text evidence="8">Essential transporter for growth and development under abiotic stress. Mediates shoot branching by promoting the outgrowth of lateral shoots. Required for salt tolerance via Na/K homeostasis, at least partly by regulating SKC1/OsHKT1;5. Necessary for hypodermal suberization of roots, which contributes to formation of the apoplastic barrier.</text>
</comment>
<dbReference type="GO" id="GO:0016887">
    <property type="term" value="F:ATP hydrolysis activity"/>
    <property type="evidence" value="ECO:0007669"/>
    <property type="project" value="InterPro"/>
</dbReference>
<dbReference type="Pfam" id="PF00005">
    <property type="entry name" value="ABC_tran"/>
    <property type="match status" value="1"/>
</dbReference>
<dbReference type="Pfam" id="PF01061">
    <property type="entry name" value="ABC2_membrane"/>
    <property type="match status" value="1"/>
</dbReference>
<dbReference type="GO" id="GO:0140359">
    <property type="term" value="F:ABC-type transporter activity"/>
    <property type="evidence" value="ECO:0007669"/>
    <property type="project" value="InterPro"/>
</dbReference>
<keyword evidence="4" id="KW-0547">Nucleotide-binding</keyword>
<dbReference type="Pfam" id="PF19055">
    <property type="entry name" value="ABC2_membrane_7"/>
    <property type="match status" value="1"/>
</dbReference>
<feature type="transmembrane region" description="Helical" evidence="11">
    <location>
        <begin position="529"/>
        <end position="550"/>
    </location>
</feature>
<name>A0AAD8SGD4_LOLMU</name>
<dbReference type="InterPro" id="IPR027417">
    <property type="entry name" value="P-loop_NTPase"/>
</dbReference>
<keyword evidence="5" id="KW-0067">ATP-binding</keyword>
<evidence type="ECO:0000256" key="8">
    <source>
        <dbReference type="ARBA" id="ARBA00057315"/>
    </source>
</evidence>
<evidence type="ECO:0000256" key="11">
    <source>
        <dbReference type="SAM" id="Phobius"/>
    </source>
</evidence>
<dbReference type="InterPro" id="IPR043926">
    <property type="entry name" value="ABCG_dom"/>
</dbReference>
<dbReference type="PANTHER" id="PTHR48041:SF128">
    <property type="entry name" value="OS03G0282100 PROTEIN"/>
    <property type="match status" value="1"/>
</dbReference>
<evidence type="ECO:0000256" key="3">
    <source>
        <dbReference type="ARBA" id="ARBA00022692"/>
    </source>
</evidence>
<dbReference type="InterPro" id="IPR003439">
    <property type="entry name" value="ABC_transporter-like_ATP-bd"/>
</dbReference>
<dbReference type="EMBL" id="JAUUTY010000004">
    <property type="protein sequence ID" value="KAK1651098.1"/>
    <property type="molecule type" value="Genomic_DNA"/>
</dbReference>
<evidence type="ECO:0000259" key="12">
    <source>
        <dbReference type="PROSITE" id="PS50893"/>
    </source>
</evidence>
<keyword evidence="6 11" id="KW-1133">Transmembrane helix</keyword>
<dbReference type="PANTHER" id="PTHR48041">
    <property type="entry name" value="ABC TRANSPORTER G FAMILY MEMBER 28"/>
    <property type="match status" value="1"/>
</dbReference>
<dbReference type="InterPro" id="IPR013525">
    <property type="entry name" value="ABC2_TM"/>
</dbReference>
<feature type="transmembrane region" description="Helical" evidence="11">
    <location>
        <begin position="679"/>
        <end position="700"/>
    </location>
</feature>
<dbReference type="PROSITE" id="PS00211">
    <property type="entry name" value="ABC_TRANSPORTER_1"/>
    <property type="match status" value="1"/>
</dbReference>
<dbReference type="InterPro" id="IPR003593">
    <property type="entry name" value="AAA+_ATPase"/>
</dbReference>
<evidence type="ECO:0000256" key="6">
    <source>
        <dbReference type="ARBA" id="ARBA00022989"/>
    </source>
</evidence>
<dbReference type="GO" id="GO:0005524">
    <property type="term" value="F:ATP binding"/>
    <property type="evidence" value="ECO:0007669"/>
    <property type="project" value="UniProtKB-KW"/>
</dbReference>
<dbReference type="InterPro" id="IPR050352">
    <property type="entry name" value="ABCG_transporters"/>
</dbReference>
<evidence type="ECO:0000256" key="1">
    <source>
        <dbReference type="ARBA" id="ARBA00004141"/>
    </source>
</evidence>
<evidence type="ECO:0000256" key="9">
    <source>
        <dbReference type="ARBA" id="ARBA00068969"/>
    </source>
</evidence>
<keyword evidence="7 11" id="KW-0472">Membrane</keyword>
<sequence>MATSGVDTSRDHVVNMQATADGNADGSTTGELICRPAIHFVLAFHDLTYSVRRPRRSFNRSRGDDGTTDAVRRNTLLDGISGEAREGEIMAVLGASGAGKSTLIDALASRIQRESLRGAVTLNGDALDSRLLRVISAYVMQDDLLYPMLTVAETLMYSAEFRLPRSLSTSKKRSRVQALIDQLGLRGAANTIIGDEGHRGVSGGERRRVSIGIDIIHDPIILFLDEPTSGLDSTSAFMVVKVLQRIAQSGSVVIMSIHQPSYRILGLLDRLLFLSKGRTVYYGPPTSLPLFFSELGKPIPEGENPAEFALDHIRELDGTHAGTEELVQFNKSWQEKPLSRAVSAASAGPLDRPSLSLKEAICLSVARGKLVSGMSTTSAADAEVAATTKVSTYANPWWVELWVLTRRGVTNTMRTPELFQIRLGAVVVTAIILATIFWRLDNTPKGVNERFSFFAIAMSTMFYTSADALPVFLIERYIFLRETAHNAYRRSSYTLSNAIVAFPPLVFLSVAFAAITFFAVGLAGGAGGFVFFVLIVLASFWAGSGFVTFLSGVVPHVIIGYTVVVAVLAYFLLFSGFFVTRDRIPDYWIWFHYVSLIKYPYEAVMQNEFGADPGKCFMRGVQMFDGTPMGKLPVATQVTVLNAMSKSMRIDFNSTSCITTGTDILAKQAVDQLGKWGCLWATVAWGFLFRILFYLTLLLGSSNKRR</sequence>
<dbReference type="InterPro" id="IPR017871">
    <property type="entry name" value="ABC_transporter-like_CS"/>
</dbReference>
<dbReference type="Proteomes" id="UP001231189">
    <property type="component" value="Unassembled WGS sequence"/>
</dbReference>
<comment type="subcellular location">
    <subcellularLocation>
        <location evidence="1">Membrane</location>
        <topology evidence="1">Multi-pass membrane protein</topology>
    </subcellularLocation>
</comment>
<protein>
    <recommendedName>
        <fullName evidence="9">ABC transporter G family member 5</fullName>
    </recommendedName>
    <alternativeName>
        <fullName evidence="10">White-brown complex homolog protein 5</fullName>
    </alternativeName>
</protein>
<dbReference type="FunFam" id="3.40.50.300:FF:000530">
    <property type="entry name" value="ABC transporter G family member 6"/>
    <property type="match status" value="1"/>
</dbReference>
<evidence type="ECO:0000256" key="4">
    <source>
        <dbReference type="ARBA" id="ARBA00022741"/>
    </source>
</evidence>
<evidence type="ECO:0000256" key="7">
    <source>
        <dbReference type="ARBA" id="ARBA00023136"/>
    </source>
</evidence>